<dbReference type="GO" id="GO:0019464">
    <property type="term" value="P:glycine decarboxylation via glycine cleavage system"/>
    <property type="evidence" value="ECO:0007669"/>
    <property type="project" value="UniProtKB-UniRule"/>
</dbReference>
<dbReference type="InterPro" id="IPR011053">
    <property type="entry name" value="Single_hybrid_motif"/>
</dbReference>
<evidence type="ECO:0000313" key="6">
    <source>
        <dbReference type="EMBL" id="PKY87651.1"/>
    </source>
</evidence>
<reference evidence="6 7" key="1">
    <citation type="submission" date="2017-12" db="EMBL/GenBank/DDBJ databases">
        <title>Phylogenetic diversity of female urinary microbiome.</title>
        <authorList>
            <person name="Thomas-White K."/>
            <person name="Wolfe A.J."/>
        </authorList>
    </citation>
    <scope>NUCLEOTIDE SEQUENCE [LARGE SCALE GENOMIC DNA]</scope>
    <source>
        <strain evidence="6 7">UMB0898</strain>
    </source>
</reference>
<protein>
    <recommendedName>
        <fullName evidence="3">Glycine cleavage system H protein</fullName>
    </recommendedName>
</protein>
<evidence type="ECO:0000256" key="3">
    <source>
        <dbReference type="HAMAP-Rule" id="MF_00272"/>
    </source>
</evidence>
<dbReference type="PROSITE" id="PS00189">
    <property type="entry name" value="LIPOYL"/>
    <property type="match status" value="1"/>
</dbReference>
<comment type="function">
    <text evidence="3">The glycine cleavage system catalyzes the degradation of glycine. The H protein shuttles the methylamine group of glycine from the P protein to the T protein.</text>
</comment>
<dbReference type="PANTHER" id="PTHR11715:SF3">
    <property type="entry name" value="GLYCINE CLEAVAGE SYSTEM H PROTEIN-RELATED"/>
    <property type="match status" value="1"/>
</dbReference>
<dbReference type="PANTHER" id="PTHR11715">
    <property type="entry name" value="GLYCINE CLEAVAGE SYSTEM H PROTEIN"/>
    <property type="match status" value="1"/>
</dbReference>
<evidence type="ECO:0000259" key="5">
    <source>
        <dbReference type="PROSITE" id="PS50968"/>
    </source>
</evidence>
<evidence type="ECO:0000256" key="4">
    <source>
        <dbReference type="PIRSR" id="PIRSR617453-50"/>
    </source>
</evidence>
<dbReference type="NCBIfam" id="TIGR00527">
    <property type="entry name" value="gcvH"/>
    <property type="match status" value="1"/>
</dbReference>
<comment type="cofactor">
    <cofactor evidence="3">
        <name>(R)-lipoate</name>
        <dbReference type="ChEBI" id="CHEBI:83088"/>
    </cofactor>
    <text evidence="3">Binds 1 lipoyl cofactor covalently.</text>
</comment>
<organism evidence="6 7">
    <name type="scientific">Falseniella ignava</name>
    <dbReference type="NCBI Taxonomy" id="137730"/>
    <lineage>
        <taxon>Bacteria</taxon>
        <taxon>Bacillati</taxon>
        <taxon>Bacillota</taxon>
        <taxon>Bacilli</taxon>
        <taxon>Lactobacillales</taxon>
        <taxon>Aerococcaceae</taxon>
        <taxon>Falseniella</taxon>
    </lineage>
</organism>
<evidence type="ECO:0000256" key="1">
    <source>
        <dbReference type="ARBA" id="ARBA00009249"/>
    </source>
</evidence>
<dbReference type="GO" id="GO:0009249">
    <property type="term" value="P:protein lipoylation"/>
    <property type="evidence" value="ECO:0007669"/>
    <property type="project" value="TreeGrafter"/>
</dbReference>
<dbReference type="EMBL" id="PKHE01000022">
    <property type="protein sequence ID" value="PKY87651.1"/>
    <property type="molecule type" value="Genomic_DNA"/>
</dbReference>
<name>A0A2I1JW99_9LACT</name>
<dbReference type="HAMAP" id="MF_00272">
    <property type="entry name" value="GcvH"/>
    <property type="match status" value="1"/>
</dbReference>
<evidence type="ECO:0000313" key="7">
    <source>
        <dbReference type="Proteomes" id="UP000234384"/>
    </source>
</evidence>
<proteinExistence type="inferred from homology"/>
<comment type="caution">
    <text evidence="6">The sequence shown here is derived from an EMBL/GenBank/DDBJ whole genome shotgun (WGS) entry which is preliminary data.</text>
</comment>
<dbReference type="Proteomes" id="UP000234384">
    <property type="component" value="Unassembled WGS sequence"/>
</dbReference>
<dbReference type="InterPro" id="IPR002930">
    <property type="entry name" value="GCV_H"/>
</dbReference>
<comment type="subunit">
    <text evidence="3">The glycine cleavage system is composed of four proteins: P, T, L and H.</text>
</comment>
<dbReference type="GO" id="GO:0005737">
    <property type="term" value="C:cytoplasm"/>
    <property type="evidence" value="ECO:0007669"/>
    <property type="project" value="TreeGrafter"/>
</dbReference>
<keyword evidence="2 3" id="KW-0450">Lipoyl</keyword>
<dbReference type="AlphaFoldDB" id="A0A2I1JW99"/>
<comment type="similarity">
    <text evidence="1 3">Belongs to the GcvH family.</text>
</comment>
<dbReference type="SUPFAM" id="SSF51230">
    <property type="entry name" value="Single hybrid motif"/>
    <property type="match status" value="1"/>
</dbReference>
<accession>A0A2I1JW99</accession>
<dbReference type="OrthoDB" id="9796712at2"/>
<dbReference type="Gene3D" id="2.40.50.100">
    <property type="match status" value="1"/>
</dbReference>
<dbReference type="CDD" id="cd06848">
    <property type="entry name" value="GCS_H"/>
    <property type="match status" value="1"/>
</dbReference>
<dbReference type="InterPro" id="IPR033753">
    <property type="entry name" value="GCV_H/Fam206"/>
</dbReference>
<feature type="modified residue" description="N6-lipoyllysine" evidence="3 4">
    <location>
        <position position="63"/>
    </location>
</feature>
<dbReference type="RefSeq" id="WP_006702040.1">
    <property type="nucleotide sequence ID" value="NZ_PKHE01000022.1"/>
</dbReference>
<dbReference type="Pfam" id="PF01597">
    <property type="entry name" value="GCV_H"/>
    <property type="match status" value="1"/>
</dbReference>
<dbReference type="PROSITE" id="PS50968">
    <property type="entry name" value="BIOTINYL_LIPOYL"/>
    <property type="match status" value="1"/>
</dbReference>
<gene>
    <name evidence="3 6" type="primary">gcvH</name>
    <name evidence="6" type="ORF">CYJ57_06930</name>
</gene>
<dbReference type="InterPro" id="IPR000089">
    <property type="entry name" value="Biotin_lipoyl"/>
</dbReference>
<dbReference type="InterPro" id="IPR017453">
    <property type="entry name" value="GCV_H_sub"/>
</dbReference>
<dbReference type="GO" id="GO:0005960">
    <property type="term" value="C:glycine cleavage complex"/>
    <property type="evidence" value="ECO:0007669"/>
    <property type="project" value="InterPro"/>
</dbReference>
<dbReference type="NCBIfam" id="NF002270">
    <property type="entry name" value="PRK01202.1"/>
    <property type="match status" value="1"/>
</dbReference>
<dbReference type="InterPro" id="IPR003016">
    <property type="entry name" value="2-oxoA_DH_lipoyl-BS"/>
</dbReference>
<sequence>MDKTTLFYTEDHEWIQLVDEHTARIGISDHAVEQLGDIVYVELPDVDDELDAEDEAGNIESVKSTSEIFTPVAGTVTAVNEDLEDEPEKVNEDPYALGWIFEIKSDDAIDTSAFLTYEQYQEHIG</sequence>
<evidence type="ECO:0000256" key="2">
    <source>
        <dbReference type="ARBA" id="ARBA00022823"/>
    </source>
</evidence>
<feature type="domain" description="Lipoyl-binding" evidence="5">
    <location>
        <begin position="22"/>
        <end position="104"/>
    </location>
</feature>